<feature type="chain" id="PRO_5040876968" evidence="1">
    <location>
        <begin position="31"/>
        <end position="522"/>
    </location>
</feature>
<accession>A0A9X3NV63</accession>
<feature type="signal peptide" evidence="1">
    <location>
        <begin position="1"/>
        <end position="30"/>
    </location>
</feature>
<organism evidence="3 4">
    <name type="scientific">Streptomonospora mangrovi</name>
    <dbReference type="NCBI Taxonomy" id="2883123"/>
    <lineage>
        <taxon>Bacteria</taxon>
        <taxon>Bacillati</taxon>
        <taxon>Actinomycetota</taxon>
        <taxon>Actinomycetes</taxon>
        <taxon>Streptosporangiales</taxon>
        <taxon>Nocardiopsidaceae</taxon>
        <taxon>Streptomonospora</taxon>
    </lineage>
</organism>
<dbReference type="SMART" id="SM00637">
    <property type="entry name" value="CBD_II"/>
    <property type="match status" value="1"/>
</dbReference>
<dbReference type="Pfam" id="PF00553">
    <property type="entry name" value="CBM_2"/>
    <property type="match status" value="1"/>
</dbReference>
<dbReference type="GO" id="GO:0030247">
    <property type="term" value="F:polysaccharide binding"/>
    <property type="evidence" value="ECO:0007669"/>
    <property type="project" value="UniProtKB-UniRule"/>
</dbReference>
<sequence>MPHNRWARRACAAAAAGLLGALTAISPASADDPSDTEAAASADAALPLERLRIASEVTDADLDRPTAIAAPDDGSGRLFITEKEEGTVRVYHPDTGLAAEPLLDIGDRISVEGNEQGLLGIAPSPDFAADPALYVAYTATDWTLTLSRFPMDSPDQATVPADAEEVLLTQEHAEFNNHNGGDVHFGPDGHLYWSLGDGGGAGDPLDNGQNLGTLLGTIVRIDVGRACGDLPYCVPEDNPFVGVSGARPEIWVYGLRNPWRFSFDPVDGSMWIGDVGQGFHEEVDHLPAGEGGANFGWPCREGPALYDETRCDAGADYEEPVFSYTHEGSGCSVTGGVVYRGEEYADIAGGTYVVTDYCSNVAWGIRPTGGGEYEAAEIGTLPIQVTAFGADESGELYVVNDLPGRLYRVSFEALPPPVDCAVDYTVDSQWGSGFTASVVVTNTGADPIDGWTLEWDYTGGQRVSNAWQAEVSQEGTAVTAANLDWNRVIAPGGTARFGLQAAHTGANPAPEQFTLNGSVCEG</sequence>
<dbReference type="RefSeq" id="WP_270074716.1">
    <property type="nucleotide sequence ID" value="NZ_JAJAQC010000058.1"/>
</dbReference>
<dbReference type="GO" id="GO:0004553">
    <property type="term" value="F:hydrolase activity, hydrolyzing O-glycosyl compounds"/>
    <property type="evidence" value="ECO:0007669"/>
    <property type="project" value="InterPro"/>
</dbReference>
<dbReference type="InterPro" id="IPR011042">
    <property type="entry name" value="6-blade_b-propeller_TolB-like"/>
</dbReference>
<name>A0A9X3NV63_9ACTN</name>
<keyword evidence="1" id="KW-0732">Signal</keyword>
<dbReference type="PANTHER" id="PTHR19328">
    <property type="entry name" value="HEDGEHOG-INTERACTING PROTEIN"/>
    <property type="match status" value="1"/>
</dbReference>
<protein>
    <submittedName>
        <fullName evidence="3">PQQ-dependent sugar dehydrogenase</fullName>
    </submittedName>
</protein>
<proteinExistence type="predicted"/>
<evidence type="ECO:0000313" key="4">
    <source>
        <dbReference type="Proteomes" id="UP001140076"/>
    </source>
</evidence>
<feature type="domain" description="CBM2" evidence="2">
    <location>
        <begin position="413"/>
        <end position="522"/>
    </location>
</feature>
<dbReference type="PROSITE" id="PS51173">
    <property type="entry name" value="CBM2"/>
    <property type="match status" value="1"/>
</dbReference>
<dbReference type="Gene3D" id="2.120.10.30">
    <property type="entry name" value="TolB, C-terminal domain"/>
    <property type="match status" value="1"/>
</dbReference>
<dbReference type="InterPro" id="IPR011041">
    <property type="entry name" value="Quinoprot_gluc/sorb_DH_b-prop"/>
</dbReference>
<evidence type="ECO:0000313" key="3">
    <source>
        <dbReference type="EMBL" id="MDA0567470.1"/>
    </source>
</evidence>
<evidence type="ECO:0000256" key="1">
    <source>
        <dbReference type="SAM" id="SignalP"/>
    </source>
</evidence>
<keyword evidence="4" id="KW-1185">Reference proteome</keyword>
<gene>
    <name evidence="3" type="ORF">LG943_24555</name>
</gene>
<dbReference type="GO" id="GO:0005975">
    <property type="term" value="P:carbohydrate metabolic process"/>
    <property type="evidence" value="ECO:0007669"/>
    <property type="project" value="InterPro"/>
</dbReference>
<dbReference type="InterPro" id="IPR008965">
    <property type="entry name" value="CBM2/CBM3_carb-bd_dom_sf"/>
</dbReference>
<dbReference type="Pfam" id="PF07995">
    <property type="entry name" value="GSDH"/>
    <property type="match status" value="1"/>
</dbReference>
<dbReference type="SUPFAM" id="SSF49384">
    <property type="entry name" value="Carbohydrate-binding domain"/>
    <property type="match status" value="1"/>
</dbReference>
<dbReference type="EMBL" id="JAJAQC010000058">
    <property type="protein sequence ID" value="MDA0567470.1"/>
    <property type="molecule type" value="Genomic_DNA"/>
</dbReference>
<dbReference type="SUPFAM" id="SSF50952">
    <property type="entry name" value="Soluble quinoprotein glucose dehydrogenase"/>
    <property type="match status" value="1"/>
</dbReference>
<dbReference type="Proteomes" id="UP001140076">
    <property type="component" value="Unassembled WGS sequence"/>
</dbReference>
<dbReference type="Gene3D" id="2.60.40.290">
    <property type="match status" value="1"/>
</dbReference>
<dbReference type="InterPro" id="IPR001919">
    <property type="entry name" value="CBD2"/>
</dbReference>
<reference evidence="3" key="1">
    <citation type="submission" date="2021-10" db="EMBL/GenBank/DDBJ databases">
        <title>Streptomonospora sp. nov., isolated from mangrove soil.</title>
        <authorList>
            <person name="Chen X."/>
            <person name="Ge X."/>
            <person name="Liu W."/>
        </authorList>
    </citation>
    <scope>NUCLEOTIDE SEQUENCE</scope>
    <source>
        <strain evidence="3">S1-112</strain>
    </source>
</reference>
<evidence type="ECO:0000259" key="2">
    <source>
        <dbReference type="PROSITE" id="PS51173"/>
    </source>
</evidence>
<dbReference type="InterPro" id="IPR012291">
    <property type="entry name" value="CBM2_carb-bd_dom_sf"/>
</dbReference>
<comment type="caution">
    <text evidence="3">The sequence shown here is derived from an EMBL/GenBank/DDBJ whole genome shotgun (WGS) entry which is preliminary data.</text>
</comment>
<dbReference type="InterPro" id="IPR012938">
    <property type="entry name" value="Glc/Sorbosone_DH"/>
</dbReference>
<dbReference type="PANTHER" id="PTHR19328:SF75">
    <property type="entry name" value="ALDOSE SUGAR DEHYDROGENASE YLII"/>
    <property type="match status" value="1"/>
</dbReference>
<dbReference type="AlphaFoldDB" id="A0A9X3NV63"/>